<comment type="subcellular location">
    <subcellularLocation>
        <location evidence="2">Cell membrane</location>
        <topology evidence="2">Multi-pass membrane protein</topology>
    </subcellularLocation>
</comment>
<evidence type="ECO:0000256" key="6">
    <source>
        <dbReference type="ARBA" id="ARBA00022679"/>
    </source>
</evidence>
<keyword evidence="13 14" id="KW-0472">Membrane</keyword>
<dbReference type="SUPFAM" id="SSF47384">
    <property type="entry name" value="Homodimeric domain of signal transducing histidine kinase"/>
    <property type="match status" value="1"/>
</dbReference>
<protein>
    <recommendedName>
        <fullName evidence="3">histidine kinase</fullName>
        <ecNumber evidence="3">2.7.13.3</ecNumber>
    </recommendedName>
</protein>
<evidence type="ECO:0000313" key="17">
    <source>
        <dbReference type="EMBL" id="HEW45233.1"/>
    </source>
</evidence>
<keyword evidence="9 17" id="KW-0418">Kinase</keyword>
<reference evidence="17" key="1">
    <citation type="journal article" date="2020" name="mSystems">
        <title>Genome- and Community-Level Interaction Insights into Carbon Utilization and Element Cycling Functions of Hydrothermarchaeota in Hydrothermal Sediment.</title>
        <authorList>
            <person name="Zhou Z."/>
            <person name="Liu Y."/>
            <person name="Xu W."/>
            <person name="Pan J."/>
            <person name="Luo Z.H."/>
            <person name="Li M."/>
        </authorList>
    </citation>
    <scope>NUCLEOTIDE SEQUENCE [LARGE SCALE GENOMIC DNA]</scope>
    <source>
        <strain evidence="17">SpSt-132</strain>
    </source>
</reference>
<evidence type="ECO:0000256" key="3">
    <source>
        <dbReference type="ARBA" id="ARBA00012438"/>
    </source>
</evidence>
<dbReference type="Gene3D" id="1.10.287.130">
    <property type="match status" value="1"/>
</dbReference>
<evidence type="ECO:0000256" key="5">
    <source>
        <dbReference type="ARBA" id="ARBA00022553"/>
    </source>
</evidence>
<dbReference type="InterPro" id="IPR003660">
    <property type="entry name" value="HAMP_dom"/>
</dbReference>
<keyword evidence="8" id="KW-0547">Nucleotide-binding</keyword>
<proteinExistence type="predicted"/>
<evidence type="ECO:0000256" key="10">
    <source>
        <dbReference type="ARBA" id="ARBA00022840"/>
    </source>
</evidence>
<dbReference type="Gene3D" id="3.30.565.10">
    <property type="entry name" value="Histidine kinase-like ATPase, C-terminal domain"/>
    <property type="match status" value="1"/>
</dbReference>
<dbReference type="InterPro" id="IPR003661">
    <property type="entry name" value="HisK_dim/P_dom"/>
</dbReference>
<dbReference type="GO" id="GO:0000155">
    <property type="term" value="F:phosphorelay sensor kinase activity"/>
    <property type="evidence" value="ECO:0007669"/>
    <property type="project" value="InterPro"/>
</dbReference>
<keyword evidence="10" id="KW-0067">ATP-binding</keyword>
<dbReference type="PANTHER" id="PTHR45528">
    <property type="entry name" value="SENSOR HISTIDINE KINASE CPXA"/>
    <property type="match status" value="1"/>
</dbReference>
<gene>
    <name evidence="17" type="ORF">ENO47_00970</name>
</gene>
<feature type="transmembrane region" description="Helical" evidence="14">
    <location>
        <begin position="148"/>
        <end position="171"/>
    </location>
</feature>
<feature type="transmembrane region" description="Helical" evidence="14">
    <location>
        <begin position="6"/>
        <end position="30"/>
    </location>
</feature>
<evidence type="ECO:0000256" key="8">
    <source>
        <dbReference type="ARBA" id="ARBA00022741"/>
    </source>
</evidence>
<keyword evidence="11 14" id="KW-1133">Transmembrane helix</keyword>
<evidence type="ECO:0000256" key="11">
    <source>
        <dbReference type="ARBA" id="ARBA00022989"/>
    </source>
</evidence>
<feature type="domain" description="Histidine kinase" evidence="15">
    <location>
        <begin position="233"/>
        <end position="437"/>
    </location>
</feature>
<keyword evidence="12" id="KW-0902">Two-component regulatory system</keyword>
<dbReference type="InterPro" id="IPR003594">
    <property type="entry name" value="HATPase_dom"/>
</dbReference>
<sequence>MSVRLKALILFFSLYIGSVFLLSFLSLLLIRSSLYEYTLNYMEYQVNPLIDFYKKYYKNPNFYAKLLSEDVVSREIASILVDEKGRVVNKESFLEGNMPEVEEGEIRQMLKEKKGVGKKYAFIVKDVGHYKLIILGKLEGIRKIERRILIFTGILVLFISLPASLLAVFLIKRLLEPLSYLREISELISKGQLDIEIKVSGRRDEFGLLEEAYANMVERLKSIILWQREFIRNITHALKTPLAYIKGQMELLQIGAYKEEKLKEIYSRVYAQSEKMERLITQLATIMRLESQMPLKVERVSINQLFAEMEEEYEFIKEERNFFVDYLEEDKEIEVDKEYFKLALRNLIENAYKYSDKGTKISLYFKDGCIVVEDEGMGMAHPEKAGELFYREATDKDGSGLGLYIVKLIAQKSGMNMKIESKKGLGTRVSLCYNFKL</sequence>
<evidence type="ECO:0000256" key="7">
    <source>
        <dbReference type="ARBA" id="ARBA00022692"/>
    </source>
</evidence>
<evidence type="ECO:0000256" key="1">
    <source>
        <dbReference type="ARBA" id="ARBA00000085"/>
    </source>
</evidence>
<dbReference type="GO" id="GO:0005886">
    <property type="term" value="C:plasma membrane"/>
    <property type="evidence" value="ECO:0007669"/>
    <property type="project" value="UniProtKB-SubCell"/>
</dbReference>
<keyword evidence="4" id="KW-1003">Cell membrane</keyword>
<dbReference type="PROSITE" id="PS50885">
    <property type="entry name" value="HAMP"/>
    <property type="match status" value="1"/>
</dbReference>
<dbReference type="InterPro" id="IPR005467">
    <property type="entry name" value="His_kinase_dom"/>
</dbReference>
<evidence type="ECO:0000259" key="16">
    <source>
        <dbReference type="PROSITE" id="PS50885"/>
    </source>
</evidence>
<evidence type="ECO:0000256" key="2">
    <source>
        <dbReference type="ARBA" id="ARBA00004651"/>
    </source>
</evidence>
<dbReference type="CDD" id="cd00082">
    <property type="entry name" value="HisKA"/>
    <property type="match status" value="1"/>
</dbReference>
<dbReference type="GO" id="GO:0005524">
    <property type="term" value="F:ATP binding"/>
    <property type="evidence" value="ECO:0007669"/>
    <property type="project" value="UniProtKB-KW"/>
</dbReference>
<dbReference type="InterPro" id="IPR036890">
    <property type="entry name" value="HATPase_C_sf"/>
</dbReference>
<evidence type="ECO:0000256" key="4">
    <source>
        <dbReference type="ARBA" id="ARBA00022475"/>
    </source>
</evidence>
<dbReference type="InterPro" id="IPR036097">
    <property type="entry name" value="HisK_dim/P_sf"/>
</dbReference>
<dbReference type="EMBL" id="DSFP01000020">
    <property type="protein sequence ID" value="HEW45233.1"/>
    <property type="molecule type" value="Genomic_DNA"/>
</dbReference>
<dbReference type="Pfam" id="PF00672">
    <property type="entry name" value="HAMP"/>
    <property type="match status" value="1"/>
</dbReference>
<organism evidence="17">
    <name type="scientific">Hydrogenobacter sp</name>
    <dbReference type="NCBI Taxonomy" id="2152829"/>
    <lineage>
        <taxon>Bacteria</taxon>
        <taxon>Pseudomonadati</taxon>
        <taxon>Aquificota</taxon>
        <taxon>Aquificia</taxon>
        <taxon>Aquificales</taxon>
        <taxon>Aquificaceae</taxon>
        <taxon>Hydrogenobacter</taxon>
    </lineage>
</organism>
<name>A0A7C2ZMV6_9AQUI</name>
<dbReference type="PROSITE" id="PS50109">
    <property type="entry name" value="HIS_KIN"/>
    <property type="match status" value="1"/>
</dbReference>
<keyword evidence="5" id="KW-0597">Phosphoprotein</keyword>
<comment type="caution">
    <text evidence="17">The sequence shown here is derived from an EMBL/GenBank/DDBJ whole genome shotgun (WGS) entry which is preliminary data.</text>
</comment>
<dbReference type="Pfam" id="PF00512">
    <property type="entry name" value="HisKA"/>
    <property type="match status" value="1"/>
</dbReference>
<accession>A0A7C2ZMV6</accession>
<dbReference type="SUPFAM" id="SSF158472">
    <property type="entry name" value="HAMP domain-like"/>
    <property type="match status" value="1"/>
</dbReference>
<dbReference type="Gene3D" id="6.10.340.10">
    <property type="match status" value="1"/>
</dbReference>
<evidence type="ECO:0000256" key="13">
    <source>
        <dbReference type="ARBA" id="ARBA00023136"/>
    </source>
</evidence>
<keyword evidence="6" id="KW-0808">Transferase</keyword>
<dbReference type="SMART" id="SM00304">
    <property type="entry name" value="HAMP"/>
    <property type="match status" value="1"/>
</dbReference>
<dbReference type="SMART" id="SM00387">
    <property type="entry name" value="HATPase_c"/>
    <property type="match status" value="1"/>
</dbReference>
<dbReference type="SUPFAM" id="SSF55874">
    <property type="entry name" value="ATPase domain of HSP90 chaperone/DNA topoisomerase II/histidine kinase"/>
    <property type="match status" value="1"/>
</dbReference>
<dbReference type="SMART" id="SM00388">
    <property type="entry name" value="HisKA"/>
    <property type="match status" value="1"/>
</dbReference>
<evidence type="ECO:0000259" key="15">
    <source>
        <dbReference type="PROSITE" id="PS50109"/>
    </source>
</evidence>
<dbReference type="EC" id="2.7.13.3" evidence="3"/>
<dbReference type="PANTHER" id="PTHR45528:SF1">
    <property type="entry name" value="SENSOR HISTIDINE KINASE CPXA"/>
    <property type="match status" value="1"/>
</dbReference>
<dbReference type="AlphaFoldDB" id="A0A7C2ZMV6"/>
<dbReference type="CDD" id="cd06225">
    <property type="entry name" value="HAMP"/>
    <property type="match status" value="1"/>
</dbReference>
<evidence type="ECO:0000256" key="12">
    <source>
        <dbReference type="ARBA" id="ARBA00023012"/>
    </source>
</evidence>
<dbReference type="InterPro" id="IPR050398">
    <property type="entry name" value="HssS/ArlS-like"/>
</dbReference>
<comment type="catalytic activity">
    <reaction evidence="1">
        <text>ATP + protein L-histidine = ADP + protein N-phospho-L-histidine.</text>
        <dbReference type="EC" id="2.7.13.3"/>
    </reaction>
</comment>
<feature type="domain" description="HAMP" evidence="16">
    <location>
        <begin position="172"/>
        <end position="225"/>
    </location>
</feature>
<evidence type="ECO:0000256" key="14">
    <source>
        <dbReference type="SAM" id="Phobius"/>
    </source>
</evidence>
<evidence type="ECO:0000256" key="9">
    <source>
        <dbReference type="ARBA" id="ARBA00022777"/>
    </source>
</evidence>
<dbReference type="Pfam" id="PF02518">
    <property type="entry name" value="HATPase_c"/>
    <property type="match status" value="1"/>
</dbReference>
<keyword evidence="7 14" id="KW-0812">Transmembrane</keyword>